<evidence type="ECO:0000313" key="2">
    <source>
        <dbReference type="Proteomes" id="UP000318017"/>
    </source>
</evidence>
<keyword evidence="2" id="KW-1185">Reference proteome</keyword>
<dbReference type="Proteomes" id="UP000318017">
    <property type="component" value="Chromosome"/>
</dbReference>
<protein>
    <submittedName>
        <fullName evidence="1">Uncharacterized protein</fullName>
    </submittedName>
</protein>
<sequence length="524" mass="57289">MLAKLIQTVRPSAVTVIFLAIATGSSGLSLATHARELGEIEIGIVEDQTGESLVTRVQLLDSKGRAMRIKGARFARGWNLVEGPLLYRGRAGNYRYQVFHGPQFSAGNGGFTLHDDGAGSDTLRLQRHANIADEGWRGADLLARGVPDLVRPWLAAEDLDLAVIVDEQTAAEQEVPDAESFVLQPTASPADAAWVEHGSYHDTRPGSGLVLHHWLPPAEVPVDLPSSRLLVMSKQSVVPAGGLPVHNEIQRLWARDVPVWLASGHVDSIQILSEHLTRDGTDATKFTPYLEPDPGRFRGPRGPGRLIEYLYWQVLETGLRIPPSAGSGYGKGNSPLGYNRVYANTPHLSPNYWWLALKAGNSFVTNGPLLRARVNGYDAGSILTVPRGQAEFHLDVTLTLTTSDPVEYLDVIFNGKTLYQARLDEYAKQGGVIPPLQVTESGWAVVRVVTEREHTYRLASTAPFYIEFDGRARISRSAVRFFQDWLAKATKELASDAESAAAAAPYLAAADMFWTQRLSEATAD</sequence>
<dbReference type="OrthoDB" id="232833at2"/>
<dbReference type="AlphaFoldDB" id="A0A518GF72"/>
<organism evidence="1 2">
    <name type="scientific">Aureliella helgolandensis</name>
    <dbReference type="NCBI Taxonomy" id="2527968"/>
    <lineage>
        <taxon>Bacteria</taxon>
        <taxon>Pseudomonadati</taxon>
        <taxon>Planctomycetota</taxon>
        <taxon>Planctomycetia</taxon>
        <taxon>Pirellulales</taxon>
        <taxon>Pirellulaceae</taxon>
        <taxon>Aureliella</taxon>
    </lineage>
</organism>
<dbReference type="EMBL" id="CP036298">
    <property type="protein sequence ID" value="QDV27245.1"/>
    <property type="molecule type" value="Genomic_DNA"/>
</dbReference>
<gene>
    <name evidence="1" type="ORF">Q31a_56330</name>
</gene>
<name>A0A518GF72_9BACT</name>
<reference evidence="1 2" key="1">
    <citation type="submission" date="2019-02" db="EMBL/GenBank/DDBJ databases">
        <title>Deep-cultivation of Planctomycetes and their phenomic and genomic characterization uncovers novel biology.</title>
        <authorList>
            <person name="Wiegand S."/>
            <person name="Jogler M."/>
            <person name="Boedeker C."/>
            <person name="Pinto D."/>
            <person name="Vollmers J."/>
            <person name="Rivas-Marin E."/>
            <person name="Kohn T."/>
            <person name="Peeters S.H."/>
            <person name="Heuer A."/>
            <person name="Rast P."/>
            <person name="Oberbeckmann S."/>
            <person name="Bunk B."/>
            <person name="Jeske O."/>
            <person name="Meyerdierks A."/>
            <person name="Storesund J.E."/>
            <person name="Kallscheuer N."/>
            <person name="Luecker S."/>
            <person name="Lage O.M."/>
            <person name="Pohl T."/>
            <person name="Merkel B.J."/>
            <person name="Hornburger P."/>
            <person name="Mueller R.-W."/>
            <person name="Bruemmer F."/>
            <person name="Labrenz M."/>
            <person name="Spormann A.M."/>
            <person name="Op den Camp H."/>
            <person name="Overmann J."/>
            <person name="Amann R."/>
            <person name="Jetten M.S.M."/>
            <person name="Mascher T."/>
            <person name="Medema M.H."/>
            <person name="Devos D.P."/>
            <person name="Kaster A.-K."/>
            <person name="Ovreas L."/>
            <person name="Rohde M."/>
            <person name="Galperin M.Y."/>
            <person name="Jogler C."/>
        </authorList>
    </citation>
    <scope>NUCLEOTIDE SEQUENCE [LARGE SCALE GENOMIC DNA]</scope>
    <source>
        <strain evidence="1 2">Q31a</strain>
    </source>
</reference>
<dbReference type="KEGG" id="ahel:Q31a_56330"/>
<accession>A0A518GF72</accession>
<proteinExistence type="predicted"/>
<evidence type="ECO:0000313" key="1">
    <source>
        <dbReference type="EMBL" id="QDV27245.1"/>
    </source>
</evidence>